<dbReference type="PROSITE" id="PS50011">
    <property type="entry name" value="PROTEIN_KINASE_DOM"/>
    <property type="match status" value="1"/>
</dbReference>
<dbReference type="InterPro" id="IPR000719">
    <property type="entry name" value="Prot_kinase_dom"/>
</dbReference>
<gene>
    <name evidence="3" type="ORF">UFOPK3401_00596</name>
</gene>
<evidence type="ECO:0000256" key="1">
    <source>
        <dbReference type="SAM" id="Phobius"/>
    </source>
</evidence>
<dbReference type="SUPFAM" id="SSF56112">
    <property type="entry name" value="Protein kinase-like (PK-like)"/>
    <property type="match status" value="1"/>
</dbReference>
<organism evidence="3">
    <name type="scientific">freshwater metagenome</name>
    <dbReference type="NCBI Taxonomy" id="449393"/>
    <lineage>
        <taxon>unclassified sequences</taxon>
        <taxon>metagenomes</taxon>
        <taxon>ecological metagenomes</taxon>
    </lineage>
</organism>
<dbReference type="GO" id="GO:0005524">
    <property type="term" value="F:ATP binding"/>
    <property type="evidence" value="ECO:0007669"/>
    <property type="project" value="InterPro"/>
</dbReference>
<dbReference type="GO" id="GO:0004672">
    <property type="term" value="F:protein kinase activity"/>
    <property type="evidence" value="ECO:0007669"/>
    <property type="project" value="InterPro"/>
</dbReference>
<keyword evidence="1" id="KW-0472">Membrane</keyword>
<dbReference type="CDD" id="cd13973">
    <property type="entry name" value="PK_MviN-like"/>
    <property type="match status" value="1"/>
</dbReference>
<sequence>MTRTLAAGDLIANRYRLEAVLDNTLDWTCVWFGEDTLLLRPVTVRTLDPTHKQTADVLTAARAAASVDDAGFIRILDISNGEDAGTEHIVSSFIQAELVADILTEGSLDPIEAADLIADIAACVAHAHDKGLIHGSLDPVHVLVAPGGEAAIINLGVAQAISNNDQASIEDDVRHLGALLYACLTSRWPLSGVAGIPAAVVEKGHVIAPRKARANVPHALDQLCRRALGEVVGDDAPIDSAREFAVALRSFLGRSGTTASQRLERRQNTGPIKTVEKIRKRGVGAIIIAVVAILLAGLIYLGFEVLNTTLGEPNGSPAPGPQSGSSP</sequence>
<dbReference type="AlphaFoldDB" id="A0A6J7D8Y6"/>
<reference evidence="3" key="1">
    <citation type="submission" date="2020-05" db="EMBL/GenBank/DDBJ databases">
        <authorList>
            <person name="Chiriac C."/>
            <person name="Salcher M."/>
            <person name="Ghai R."/>
            <person name="Kavagutti S V."/>
        </authorList>
    </citation>
    <scope>NUCLEOTIDE SEQUENCE</scope>
</reference>
<evidence type="ECO:0000259" key="2">
    <source>
        <dbReference type="PROSITE" id="PS50011"/>
    </source>
</evidence>
<evidence type="ECO:0000313" key="3">
    <source>
        <dbReference type="EMBL" id="CAB4867267.1"/>
    </source>
</evidence>
<keyword evidence="1" id="KW-0812">Transmembrane</keyword>
<keyword evidence="1" id="KW-1133">Transmembrane helix</keyword>
<feature type="transmembrane region" description="Helical" evidence="1">
    <location>
        <begin position="283"/>
        <end position="303"/>
    </location>
</feature>
<proteinExistence type="predicted"/>
<accession>A0A6J7D8Y6</accession>
<dbReference type="InterPro" id="IPR011009">
    <property type="entry name" value="Kinase-like_dom_sf"/>
</dbReference>
<dbReference type="Gene3D" id="1.10.510.10">
    <property type="entry name" value="Transferase(Phosphotransferase) domain 1"/>
    <property type="match status" value="1"/>
</dbReference>
<protein>
    <submittedName>
        <fullName evidence="3">Unannotated protein</fullName>
    </submittedName>
</protein>
<name>A0A6J7D8Y6_9ZZZZ</name>
<dbReference type="EMBL" id="CAFBLM010000019">
    <property type="protein sequence ID" value="CAB4867267.1"/>
    <property type="molecule type" value="Genomic_DNA"/>
</dbReference>
<feature type="domain" description="Protein kinase" evidence="2">
    <location>
        <begin position="1"/>
        <end position="327"/>
    </location>
</feature>